<sequence length="228" mass="25194">MFATRNTTIPTALPTTLTQAAAAAIHDLRAGTTTNGSTPRSDVQILCLPKPLRPVVTEGVAAQMHVNAQAGCNLLKEVRSATLDKCMRKFGVKSPATDYPASRTGASGTEFLLNKPAPCPSLHGHQALHYPPFVEMIRGQTVEDYRPNKNLVPSVLKKLCSGYRHLDQLLKIAEEGVEVRLLKKPLIQQVRPPNHRSARARINILRKNIRKEQNTWQCLVLDADLIEQ</sequence>
<evidence type="ECO:0000313" key="1">
    <source>
        <dbReference type="EMBL" id="OWZ22850.1"/>
    </source>
</evidence>
<keyword evidence="2" id="KW-1185">Reference proteome</keyword>
<gene>
    <name evidence="1" type="ORF">PHMEG_0002369</name>
</gene>
<protein>
    <submittedName>
        <fullName evidence="1">Uncharacterized protein</fullName>
    </submittedName>
</protein>
<name>A0A225X0X4_9STRA</name>
<comment type="caution">
    <text evidence="1">The sequence shown here is derived from an EMBL/GenBank/DDBJ whole genome shotgun (WGS) entry which is preliminary data.</text>
</comment>
<reference evidence="2" key="1">
    <citation type="submission" date="2017-03" db="EMBL/GenBank/DDBJ databases">
        <title>Phytopthora megakarya and P. palmivora, two closely related causual agents of cacao black pod achieved similar genome size and gene model numbers by different mechanisms.</title>
        <authorList>
            <person name="Ali S."/>
            <person name="Shao J."/>
            <person name="Larry D.J."/>
            <person name="Kronmiller B."/>
            <person name="Shen D."/>
            <person name="Strem M.D."/>
            <person name="Melnick R.L."/>
            <person name="Guiltinan M.J."/>
            <person name="Tyler B.M."/>
            <person name="Meinhardt L.W."/>
            <person name="Bailey B.A."/>
        </authorList>
    </citation>
    <scope>NUCLEOTIDE SEQUENCE [LARGE SCALE GENOMIC DNA]</scope>
    <source>
        <strain evidence="2">zdho120</strain>
    </source>
</reference>
<evidence type="ECO:0000313" key="2">
    <source>
        <dbReference type="Proteomes" id="UP000198211"/>
    </source>
</evidence>
<dbReference type="AlphaFoldDB" id="A0A225X0X4"/>
<dbReference type="EMBL" id="NBNE01000104">
    <property type="protein sequence ID" value="OWZ22850.1"/>
    <property type="molecule type" value="Genomic_DNA"/>
</dbReference>
<dbReference type="OrthoDB" id="122637at2759"/>
<dbReference type="Proteomes" id="UP000198211">
    <property type="component" value="Unassembled WGS sequence"/>
</dbReference>
<proteinExistence type="predicted"/>
<organism evidence="1 2">
    <name type="scientific">Phytophthora megakarya</name>
    <dbReference type="NCBI Taxonomy" id="4795"/>
    <lineage>
        <taxon>Eukaryota</taxon>
        <taxon>Sar</taxon>
        <taxon>Stramenopiles</taxon>
        <taxon>Oomycota</taxon>
        <taxon>Peronosporomycetes</taxon>
        <taxon>Peronosporales</taxon>
        <taxon>Peronosporaceae</taxon>
        <taxon>Phytophthora</taxon>
    </lineage>
</organism>
<accession>A0A225X0X4</accession>